<keyword evidence="4 6" id="KW-0862">Zinc</keyword>
<comment type="cofactor">
    <cofactor evidence="6">
        <name>Zn(2+)</name>
        <dbReference type="ChEBI" id="CHEBI:29105"/>
    </cofactor>
    <text evidence="6">Binds 1 zinc ion per subunit.</text>
</comment>
<feature type="binding site" evidence="6">
    <location>
        <position position="45"/>
    </location>
    <ligand>
        <name>Zn(2+)</name>
        <dbReference type="ChEBI" id="CHEBI:29105"/>
    </ligand>
</feature>
<proteinExistence type="inferred from homology"/>
<dbReference type="InterPro" id="IPR036874">
    <property type="entry name" value="Carbonic_anhydrase_sf"/>
</dbReference>
<dbReference type="KEGG" id="hfv:R50_1497"/>
<dbReference type="PANTHER" id="PTHR43175:SF3">
    <property type="entry name" value="CARBON DISULFIDE HYDROLASE"/>
    <property type="match status" value="1"/>
</dbReference>
<keyword evidence="3 6" id="KW-0479">Metal-binding</keyword>
<reference evidence="7 8" key="1">
    <citation type="submission" date="2020-02" db="EMBL/GenBank/DDBJ databases">
        <authorList>
            <person name="Hogendoorn C."/>
        </authorList>
    </citation>
    <scope>NUCLEOTIDE SEQUENCE [LARGE SCALE GENOMIC DNA]</scope>
    <source>
        <strain evidence="7">R501</strain>
    </source>
</reference>
<evidence type="ECO:0000256" key="5">
    <source>
        <dbReference type="ARBA" id="ARBA00048348"/>
    </source>
</evidence>
<name>A0A6F8ZH13_9FIRM</name>
<evidence type="ECO:0000256" key="6">
    <source>
        <dbReference type="PIRSR" id="PIRSR601765-1"/>
    </source>
</evidence>
<evidence type="ECO:0000256" key="1">
    <source>
        <dbReference type="ARBA" id="ARBA00006217"/>
    </source>
</evidence>
<dbReference type="Pfam" id="PF00484">
    <property type="entry name" value="Pro_CA"/>
    <property type="match status" value="1"/>
</dbReference>
<evidence type="ECO:0000256" key="2">
    <source>
        <dbReference type="ARBA" id="ARBA00012925"/>
    </source>
</evidence>
<protein>
    <recommendedName>
        <fullName evidence="2">carbonic anhydrase</fullName>
        <ecNumber evidence="2">4.2.1.1</ecNumber>
    </recommendedName>
</protein>
<dbReference type="PANTHER" id="PTHR43175">
    <property type="entry name" value="CARBONIC ANHYDRASE"/>
    <property type="match status" value="1"/>
</dbReference>
<feature type="binding site" evidence="6">
    <location>
        <position position="43"/>
    </location>
    <ligand>
        <name>Zn(2+)</name>
        <dbReference type="ChEBI" id="CHEBI:29105"/>
    </ligand>
</feature>
<dbReference type="GO" id="GO:0004089">
    <property type="term" value="F:carbonate dehydratase activity"/>
    <property type="evidence" value="ECO:0007669"/>
    <property type="project" value="UniProtKB-EC"/>
</dbReference>
<comment type="catalytic activity">
    <reaction evidence="5">
        <text>hydrogencarbonate + H(+) = CO2 + H2O</text>
        <dbReference type="Rhea" id="RHEA:10748"/>
        <dbReference type="ChEBI" id="CHEBI:15377"/>
        <dbReference type="ChEBI" id="CHEBI:15378"/>
        <dbReference type="ChEBI" id="CHEBI:16526"/>
        <dbReference type="ChEBI" id="CHEBI:17544"/>
        <dbReference type="EC" id="4.2.1.1"/>
    </reaction>
</comment>
<evidence type="ECO:0000313" key="8">
    <source>
        <dbReference type="Proteomes" id="UP000503399"/>
    </source>
</evidence>
<keyword evidence="8" id="KW-1185">Reference proteome</keyword>
<dbReference type="AlphaFoldDB" id="A0A6F8ZH13"/>
<dbReference type="SUPFAM" id="SSF53056">
    <property type="entry name" value="beta-carbonic anhydrase, cab"/>
    <property type="match status" value="1"/>
</dbReference>
<dbReference type="EC" id="4.2.1.1" evidence="2"/>
<sequence length="196" mass="20571">MAVEEEDLLARLLRHNAAFRARAEASPPAGDGRPRRALLILTCMDARLTCLVPAALGLEDGDAHVVRTPGALIPGPQDGALEAIVVSVARYGTRDILVLGHTDCAMEAIDGPQVRRQLQAQGVDPSRLADWEQGAGLGLEAWLRAAGEPEAAVRATCRQLRAHPLIPSEVRIHGGVLDTGSGAVRLVVDGRGPGPG</sequence>
<evidence type="ECO:0000313" key="7">
    <source>
        <dbReference type="EMBL" id="CAB1129003.1"/>
    </source>
</evidence>
<evidence type="ECO:0000256" key="4">
    <source>
        <dbReference type="ARBA" id="ARBA00022833"/>
    </source>
</evidence>
<evidence type="ECO:0000256" key="3">
    <source>
        <dbReference type="ARBA" id="ARBA00022723"/>
    </source>
</evidence>
<dbReference type="Proteomes" id="UP000503399">
    <property type="component" value="Chromosome"/>
</dbReference>
<dbReference type="SMART" id="SM00947">
    <property type="entry name" value="Pro_CA"/>
    <property type="match status" value="1"/>
</dbReference>
<dbReference type="CDD" id="cd03379">
    <property type="entry name" value="beta_CA_cladeD"/>
    <property type="match status" value="1"/>
</dbReference>
<comment type="similarity">
    <text evidence="1">Belongs to the beta-class carbonic anhydrase family.</text>
</comment>
<dbReference type="InterPro" id="IPR001765">
    <property type="entry name" value="Carbonic_anhydrase"/>
</dbReference>
<organism evidence="7 8">
    <name type="scientific">Candidatus Hydrogenisulfobacillus filiaventi</name>
    <dbReference type="NCBI Taxonomy" id="2707344"/>
    <lineage>
        <taxon>Bacteria</taxon>
        <taxon>Bacillati</taxon>
        <taxon>Bacillota</taxon>
        <taxon>Clostridia</taxon>
        <taxon>Eubacteriales</taxon>
        <taxon>Clostridiales Family XVII. Incertae Sedis</taxon>
        <taxon>Candidatus Hydrogenisulfobacillus</taxon>
    </lineage>
</organism>
<dbReference type="EMBL" id="LR778114">
    <property type="protein sequence ID" value="CAB1129003.1"/>
    <property type="molecule type" value="Genomic_DNA"/>
</dbReference>
<gene>
    <name evidence="7" type="ORF">R50_1497</name>
</gene>
<keyword evidence="7" id="KW-0456">Lyase</keyword>
<accession>A0A6F8ZH13</accession>
<dbReference type="Gene3D" id="3.40.1050.10">
    <property type="entry name" value="Carbonic anhydrase"/>
    <property type="match status" value="1"/>
</dbReference>
<dbReference type="GO" id="GO:0008270">
    <property type="term" value="F:zinc ion binding"/>
    <property type="evidence" value="ECO:0007669"/>
    <property type="project" value="InterPro"/>
</dbReference>
<feature type="binding site" evidence="6">
    <location>
        <position position="101"/>
    </location>
    <ligand>
        <name>Zn(2+)</name>
        <dbReference type="ChEBI" id="CHEBI:29105"/>
    </ligand>
</feature>
<feature type="binding site" evidence="6">
    <location>
        <position position="104"/>
    </location>
    <ligand>
        <name>Zn(2+)</name>
        <dbReference type="ChEBI" id="CHEBI:29105"/>
    </ligand>
</feature>